<dbReference type="InterPro" id="IPR026444">
    <property type="entry name" value="Secre_tail"/>
</dbReference>
<organism evidence="4 5">
    <name type="scientific">Aequorivita antarctica</name>
    <dbReference type="NCBI Taxonomy" id="153266"/>
    <lineage>
        <taxon>Bacteria</taxon>
        <taxon>Pseudomonadati</taxon>
        <taxon>Bacteroidota</taxon>
        <taxon>Flavobacteriia</taxon>
        <taxon>Flavobacteriales</taxon>
        <taxon>Flavobacteriaceae</taxon>
        <taxon>Aequorivita</taxon>
    </lineage>
</organism>
<evidence type="ECO:0000256" key="2">
    <source>
        <dbReference type="SAM" id="SignalP"/>
    </source>
</evidence>
<dbReference type="PANTHER" id="PTHR42754">
    <property type="entry name" value="ENDOGLUCANASE"/>
    <property type="match status" value="1"/>
</dbReference>
<name>A0A5C6Z1G5_9FLAO</name>
<evidence type="ECO:0000313" key="4">
    <source>
        <dbReference type="EMBL" id="TXD73306.1"/>
    </source>
</evidence>
<dbReference type="NCBIfam" id="TIGR04183">
    <property type="entry name" value="Por_Secre_tail"/>
    <property type="match status" value="1"/>
</dbReference>
<dbReference type="Proteomes" id="UP000321497">
    <property type="component" value="Unassembled WGS sequence"/>
</dbReference>
<dbReference type="AlphaFoldDB" id="A0A5C6Z1G5"/>
<dbReference type="RefSeq" id="WP_111844345.1">
    <property type="nucleotide sequence ID" value="NZ_UEGI01000006.1"/>
</dbReference>
<protein>
    <submittedName>
        <fullName evidence="4">T9SS type A sorting domain-containing protein</fullName>
    </submittedName>
</protein>
<sequence length="507" mass="54413">MNKFFSSLLFMVTIFSMYSQSGVLDTSFGNNGIVSTVINGSYNLAQTSVVQPDGKILIAGEAGEPSPMTLAVVRYNTDGSLDSTFGNDGTLLIQVGSAKSYARNIMLQADSKILIGAYTYDDIAADFAIVRLNENGALDNSFGNNGITIADNGSHEIVDAMTLLNDGKILLAGNNYSEFLAARFNTDGSLDTSFGTNGWIATEFDSSDSQVKDAVLQADGKFLLGGYSYNNSTGINSMAVARYNEDGSIDTTFGTAGKVTINSGNNEDYAVAIAIQADGKILIGGYTYVGNNPLRYDLVVARLNTDGSFDNNYGNNGITISRVLENGQNYAEQMVLQPDEKIILTGYAAATDNYNMAMIRFDTAGNVDTTFGTDGKVNTDINGTADFGKAIALQPDNKIIIAGYSFSPAGIGEIVVARYDNIILGTNDYQNLGFRLYPNPTREQLTIELNDSSSNCQIEILDILGKKVISLEIQKIGQIDVSALASGTYLVKLNSENRTNVVRFIKQ</sequence>
<evidence type="ECO:0000256" key="1">
    <source>
        <dbReference type="ARBA" id="ARBA00022729"/>
    </source>
</evidence>
<feature type="signal peptide" evidence="2">
    <location>
        <begin position="1"/>
        <end position="21"/>
    </location>
</feature>
<dbReference type="EMBL" id="VORT01000005">
    <property type="protein sequence ID" value="TXD73306.1"/>
    <property type="molecule type" value="Genomic_DNA"/>
</dbReference>
<dbReference type="Pfam" id="PF18962">
    <property type="entry name" value="Por_Secre_tail"/>
    <property type="match status" value="1"/>
</dbReference>
<gene>
    <name evidence="4" type="ORF">ESU54_09225</name>
</gene>
<reference evidence="4 5" key="1">
    <citation type="submission" date="2019-08" db="EMBL/GenBank/DDBJ databases">
        <title>Genome of Aequorivita antarctica SW49 (type strain).</title>
        <authorList>
            <person name="Bowman J.P."/>
        </authorList>
    </citation>
    <scope>NUCLEOTIDE SEQUENCE [LARGE SCALE GENOMIC DNA]</scope>
    <source>
        <strain evidence="4 5">SW49</strain>
    </source>
</reference>
<dbReference type="NCBIfam" id="TIGR02608">
    <property type="entry name" value="delta_60_rpt"/>
    <property type="match status" value="8"/>
</dbReference>
<dbReference type="InterPro" id="IPR013431">
    <property type="entry name" value="Delta_60_rpt"/>
</dbReference>
<feature type="chain" id="PRO_5022811752" evidence="2">
    <location>
        <begin position="22"/>
        <end position="507"/>
    </location>
</feature>
<dbReference type="PANTHER" id="PTHR42754:SF1">
    <property type="entry name" value="LIPOPROTEIN"/>
    <property type="match status" value="1"/>
</dbReference>
<dbReference type="OrthoDB" id="9805017at2"/>
<dbReference type="Gene3D" id="2.80.10.50">
    <property type="match status" value="4"/>
</dbReference>
<evidence type="ECO:0000313" key="5">
    <source>
        <dbReference type="Proteomes" id="UP000321497"/>
    </source>
</evidence>
<dbReference type="Pfam" id="PF17164">
    <property type="entry name" value="DUF5122"/>
    <property type="match status" value="7"/>
</dbReference>
<comment type="caution">
    <text evidence="4">The sequence shown here is derived from an EMBL/GenBank/DDBJ whole genome shotgun (WGS) entry which is preliminary data.</text>
</comment>
<dbReference type="SUPFAM" id="SSF82171">
    <property type="entry name" value="DPP6 N-terminal domain-like"/>
    <property type="match status" value="1"/>
</dbReference>
<proteinExistence type="predicted"/>
<keyword evidence="5" id="KW-1185">Reference proteome</keyword>
<feature type="domain" description="Secretion system C-terminal sorting" evidence="3">
    <location>
        <begin position="436"/>
        <end position="504"/>
    </location>
</feature>
<evidence type="ECO:0000259" key="3">
    <source>
        <dbReference type="Pfam" id="PF18962"/>
    </source>
</evidence>
<accession>A0A5C6Z1G5</accession>
<keyword evidence="1 2" id="KW-0732">Signal</keyword>